<protein>
    <submittedName>
        <fullName evidence="1">Uncharacterized protein</fullName>
    </submittedName>
</protein>
<dbReference type="Proteomes" id="UP000077521">
    <property type="component" value="Unassembled WGS sequence"/>
</dbReference>
<evidence type="ECO:0000313" key="1">
    <source>
        <dbReference type="EMBL" id="KAE8237891.1"/>
    </source>
</evidence>
<gene>
    <name evidence="1" type="ORF">A4X13_0g8599</name>
</gene>
<accession>A0A177SYW6</accession>
<proteinExistence type="predicted"/>
<organism evidence="1 2">
    <name type="scientific">Tilletia indica</name>
    <dbReference type="NCBI Taxonomy" id="43049"/>
    <lineage>
        <taxon>Eukaryota</taxon>
        <taxon>Fungi</taxon>
        <taxon>Dikarya</taxon>
        <taxon>Basidiomycota</taxon>
        <taxon>Ustilaginomycotina</taxon>
        <taxon>Exobasidiomycetes</taxon>
        <taxon>Tilletiales</taxon>
        <taxon>Tilletiaceae</taxon>
        <taxon>Tilletia</taxon>
    </lineage>
</organism>
<keyword evidence="2" id="KW-1185">Reference proteome</keyword>
<comment type="caution">
    <text evidence="1">The sequence shown here is derived from an EMBL/GenBank/DDBJ whole genome shotgun (WGS) entry which is preliminary data.</text>
</comment>
<name>A0A177SYW6_9BASI</name>
<evidence type="ECO:0000313" key="2">
    <source>
        <dbReference type="Proteomes" id="UP000077521"/>
    </source>
</evidence>
<dbReference type="EMBL" id="LWDF02001597">
    <property type="protein sequence ID" value="KAE8237891.1"/>
    <property type="molecule type" value="Genomic_DNA"/>
</dbReference>
<sequence length="94" mass="10342">MQIKFAVLLFALSATIAVGQLDPAEVEAVHACEKRTTTTNLLPGRTTKHLTTLLHAYLLLRPWYTASPFHSSSSPWACRISSSIELLRHQDGGP</sequence>
<reference evidence="1" key="1">
    <citation type="submission" date="2016-04" db="EMBL/GenBank/DDBJ databases">
        <authorList>
            <person name="Nguyen H.D."/>
            <person name="Samba Siva P."/>
            <person name="Cullis J."/>
            <person name="Levesque C.A."/>
            <person name="Hambleton S."/>
        </authorList>
    </citation>
    <scope>NUCLEOTIDE SEQUENCE</scope>
    <source>
        <strain evidence="1">DAOMC 236416</strain>
    </source>
</reference>
<dbReference type="AlphaFoldDB" id="A0A177SYW6"/>
<reference evidence="1" key="2">
    <citation type="journal article" date="2019" name="IMA Fungus">
        <title>Genome sequencing and comparison of five Tilletia species to identify candidate genes for the detection of regulated species infecting wheat.</title>
        <authorList>
            <person name="Nguyen H.D.T."/>
            <person name="Sultana T."/>
            <person name="Kesanakurti P."/>
            <person name="Hambleton S."/>
        </authorList>
    </citation>
    <scope>NUCLEOTIDE SEQUENCE</scope>
    <source>
        <strain evidence="1">DAOMC 236416</strain>
    </source>
</reference>